<dbReference type="EMBL" id="JAFEKC020000017">
    <property type="protein sequence ID" value="KAK0509966.1"/>
    <property type="molecule type" value="Genomic_DNA"/>
</dbReference>
<feature type="compositionally biased region" description="Polar residues" evidence="2">
    <location>
        <begin position="1049"/>
        <end position="1076"/>
    </location>
</feature>
<reference evidence="3" key="1">
    <citation type="submission" date="2023-03" db="EMBL/GenBank/DDBJ databases">
        <title>Complete genome of Cladonia borealis.</title>
        <authorList>
            <person name="Park H."/>
        </authorList>
    </citation>
    <scope>NUCLEOTIDE SEQUENCE</scope>
    <source>
        <strain evidence="3">ANT050790</strain>
    </source>
</reference>
<organism evidence="3 4">
    <name type="scientific">Cladonia borealis</name>
    <dbReference type="NCBI Taxonomy" id="184061"/>
    <lineage>
        <taxon>Eukaryota</taxon>
        <taxon>Fungi</taxon>
        <taxon>Dikarya</taxon>
        <taxon>Ascomycota</taxon>
        <taxon>Pezizomycotina</taxon>
        <taxon>Lecanoromycetes</taxon>
        <taxon>OSLEUM clade</taxon>
        <taxon>Lecanoromycetidae</taxon>
        <taxon>Lecanorales</taxon>
        <taxon>Lecanorineae</taxon>
        <taxon>Cladoniaceae</taxon>
        <taxon>Cladonia</taxon>
    </lineage>
</organism>
<gene>
    <name evidence="3" type="ORF">JMJ35_007360</name>
</gene>
<feature type="region of interest" description="Disordered" evidence="2">
    <location>
        <begin position="827"/>
        <end position="863"/>
    </location>
</feature>
<dbReference type="GO" id="GO:0072659">
    <property type="term" value="P:protein localization to plasma membrane"/>
    <property type="evidence" value="ECO:0007669"/>
    <property type="project" value="InterPro"/>
</dbReference>
<evidence type="ECO:0000313" key="4">
    <source>
        <dbReference type="Proteomes" id="UP001166286"/>
    </source>
</evidence>
<dbReference type="PANTHER" id="PTHR47766:SF1">
    <property type="entry name" value="PROTEIN EFR3"/>
    <property type="match status" value="1"/>
</dbReference>
<dbReference type="SUPFAM" id="SSF48371">
    <property type="entry name" value="ARM repeat"/>
    <property type="match status" value="1"/>
</dbReference>
<name>A0AA39U841_9LECA</name>
<feature type="region of interest" description="Disordered" evidence="2">
    <location>
        <begin position="897"/>
        <end position="936"/>
    </location>
</feature>
<feature type="region of interest" description="Disordered" evidence="2">
    <location>
        <begin position="952"/>
        <end position="974"/>
    </location>
</feature>
<feature type="compositionally biased region" description="Low complexity" evidence="2">
    <location>
        <begin position="1151"/>
        <end position="1167"/>
    </location>
</feature>
<evidence type="ECO:0000256" key="1">
    <source>
        <dbReference type="ARBA" id="ARBA00010216"/>
    </source>
</evidence>
<feature type="compositionally biased region" description="Polar residues" evidence="2">
    <location>
        <begin position="957"/>
        <end position="974"/>
    </location>
</feature>
<dbReference type="PANTHER" id="PTHR47766">
    <property type="entry name" value="PROTEIN EFR3"/>
    <property type="match status" value="1"/>
</dbReference>
<dbReference type="InterPro" id="IPR016024">
    <property type="entry name" value="ARM-type_fold"/>
</dbReference>
<dbReference type="AlphaFoldDB" id="A0AA39U841"/>
<feature type="compositionally biased region" description="Low complexity" evidence="2">
    <location>
        <begin position="849"/>
        <end position="860"/>
    </location>
</feature>
<keyword evidence="4" id="KW-1185">Reference proteome</keyword>
<protein>
    <recommendedName>
        <fullName evidence="5">Protein EFR3</fullName>
    </recommendedName>
</protein>
<feature type="compositionally biased region" description="Low complexity" evidence="2">
    <location>
        <begin position="1014"/>
        <end position="1024"/>
    </location>
</feature>
<sequence>MNAMRTKCRPKHQVLILKCYPRFQKNVQDVKPNSSELSYLLYYASTRRSKLQKVGSFLEKKATSDVYKGKIGNVQVTLQIIKALIEKLPRDIPLYAPYVLRILGVVLRSKDLSMVEESIPTFQAFCEYHDVATLAADQEHIAQYESIVGTYASYAALKTPVQPKGGINTAIAIRWRSAGLQALKSITASEAVGADGGKQINIIMPVILQNLQLGDEGHLRELQARAQATETEEIEQASRRRMSIATVRTTEGTSRPISAAMTGTADDADRLAEEEVGVQAIQCLKQIIVANNRAQIRLATGAILKFILTTAPNRRPETSRSTRSNTSGTWATTLMEIVTRWAPVQDRFVIVVTLVATLVRSPVIEENLQQHLILVSLIGWLLRSDINMIGLSVMDVLLGLIQHILLLLQLGGKGSTVLPLHQQTDAIDLFKGTGDFIDGALSPSAEKADENADELQPSTNRQRLLDRLQRCIGDLATHIYYSDQISDIITAILLRLKPSPMSGVATAAAAIEHPQAAVNAISASANLRENPETDEFFSFGTARVTALKAIKEVLTVANIKSTASGGTAIGRNRVGVQVWEGTQWLLRDDDRRVRRAYVDSLLTWLRLEMSSNDLRVLEDKRKLLRTASKTDVNSNRKDATAKAAAFNASQRDHNSKPTRSTFLQLLHLAMYDTAIETPESEPDLLLIHLLLINLVEKLGVNAAKTGLPMIMRLQEDINVDELIPNPVAKVNIGSLVHGYLWNLCSKFDFDTSTVGFVIQNEISRRKQHGLWLDTVQVPPLPLERIMLASSRPLTEKVPLPVLQAESVKPFDSRPAMVDLIAEAYSRAVTSPPNSPPSSPGRVFSMPILSSAGPASGPSSSKNELPLRIREAMLSEWSKEDCIASVEKESVRTISLNGSRKGTNLSKYLGVNGHSTRDGSPSPANRANQQPQPVENKDGVQVQPLNFAFPNEHRHSSVQDTGSPTPMSSSDQNQTLRVDDLKRVLAGGTLNARGASPLRNSTSRHEFTPSNHARSVSSSSDSVVSAEGFESASEGDLSRPMPPPAPNPLTIETSKPVTANHPTSATHSRTTSVTNPRSRPLSVVTDPDKPSTPRSLRRPSTSSSGEDPIANAAALRGEIVHPRLSHEGSVEEDEVPPVPPLPAGVMASQRPISTGQIPSQQQQQPAAGKKVERASVGKKKGVDVTALLGSIDAVAGEKWTGGMAKPPY</sequence>
<accession>A0AA39U841</accession>
<feature type="region of interest" description="Disordered" evidence="2">
    <location>
        <begin position="1122"/>
        <end position="1177"/>
    </location>
</feature>
<comment type="similarity">
    <text evidence="1">Belongs to the EFR3 family.</text>
</comment>
<feature type="region of interest" description="Disordered" evidence="2">
    <location>
        <begin position="634"/>
        <end position="656"/>
    </location>
</feature>
<proteinExistence type="inferred from homology"/>
<feature type="compositionally biased region" description="Low complexity" evidence="2">
    <location>
        <begin position="1091"/>
        <end position="1103"/>
    </location>
</feature>
<dbReference type="InterPro" id="IPR049150">
    <property type="entry name" value="EFR3_HEAT-like_rpt"/>
</dbReference>
<feature type="region of interest" description="Disordered" evidence="2">
    <location>
        <begin position="987"/>
        <end position="1110"/>
    </location>
</feature>
<dbReference type="Proteomes" id="UP001166286">
    <property type="component" value="Unassembled WGS sequence"/>
</dbReference>
<evidence type="ECO:0000256" key="2">
    <source>
        <dbReference type="SAM" id="MobiDB-lite"/>
    </source>
</evidence>
<dbReference type="InterPro" id="IPR039786">
    <property type="entry name" value="EFR3"/>
</dbReference>
<evidence type="ECO:0008006" key="5">
    <source>
        <dbReference type="Google" id="ProtNLM"/>
    </source>
</evidence>
<dbReference type="GO" id="GO:0005886">
    <property type="term" value="C:plasma membrane"/>
    <property type="evidence" value="ECO:0007669"/>
    <property type="project" value="TreeGrafter"/>
</dbReference>
<dbReference type="Pfam" id="PF21072">
    <property type="entry name" value="EFR3"/>
    <property type="match status" value="2"/>
</dbReference>
<feature type="compositionally biased region" description="Polar residues" evidence="2">
    <location>
        <begin position="917"/>
        <end position="932"/>
    </location>
</feature>
<comment type="caution">
    <text evidence="3">The sequence shown here is derived from an EMBL/GenBank/DDBJ whole genome shotgun (WGS) entry which is preliminary data.</text>
</comment>
<evidence type="ECO:0000313" key="3">
    <source>
        <dbReference type="EMBL" id="KAK0509966.1"/>
    </source>
</evidence>